<sequence length="344" mass="39390">MNRLIDVLSLRERVSKTLTSKTVSSEETLKLFRYLFKTKDFDTYMQIRLEPKVRKVRWCKYEQTQRTIAKMCGTITAGRKREKATFCIGDAEMNNIRGCMPSSHVKKFTDYLIRTGWHIIMVRETNTSRVCSSCMLRLQDDQVPVKLCDVDGNRDPFQCKGRPSNDHFGRRCTTCGTMWNRDCNAARNIAYLGMLKCLGLPRPWFFSKHLEHPPLRPADIVCYTDPNDEELVVLPHDLTPTQKATLIPVYRTPRARPKRPNDTPTEPVRPAAATPKPAPKRPQKPQEECSRTMSAAAWAARAREAAIRAAEAHREKPETIQPSEKAFNRAEVNARLAAQEQMSN</sequence>
<comment type="caution">
    <text evidence="1">The sequence shown here is derived from an EMBL/GenBank/DDBJ whole genome shotgun (WGS) entry which is preliminary data.</text>
</comment>
<proteinExistence type="predicted"/>
<gene>
    <name evidence="1" type="ORF">H4S07_003882</name>
</gene>
<name>A0ACC1LEE5_9FUNG</name>
<organism evidence="1 2">
    <name type="scientific">Coemansia furcata</name>
    <dbReference type="NCBI Taxonomy" id="417177"/>
    <lineage>
        <taxon>Eukaryota</taxon>
        <taxon>Fungi</taxon>
        <taxon>Fungi incertae sedis</taxon>
        <taxon>Zoopagomycota</taxon>
        <taxon>Kickxellomycotina</taxon>
        <taxon>Kickxellomycetes</taxon>
        <taxon>Kickxellales</taxon>
        <taxon>Kickxellaceae</taxon>
        <taxon>Coemansia</taxon>
    </lineage>
</organism>
<reference evidence="1" key="1">
    <citation type="submission" date="2022-07" db="EMBL/GenBank/DDBJ databases">
        <title>Phylogenomic reconstructions and comparative analyses of Kickxellomycotina fungi.</title>
        <authorList>
            <person name="Reynolds N.K."/>
            <person name="Stajich J.E."/>
            <person name="Barry K."/>
            <person name="Grigoriev I.V."/>
            <person name="Crous P."/>
            <person name="Smith M.E."/>
        </authorList>
    </citation>
    <scope>NUCLEOTIDE SEQUENCE</scope>
    <source>
        <strain evidence="1">CBS 102833</strain>
    </source>
</reference>
<dbReference type="Proteomes" id="UP001140096">
    <property type="component" value="Unassembled WGS sequence"/>
</dbReference>
<keyword evidence="2" id="KW-1185">Reference proteome</keyword>
<accession>A0ACC1LEE5</accession>
<dbReference type="EMBL" id="JANBUP010001391">
    <property type="protein sequence ID" value="KAJ2806072.1"/>
    <property type="molecule type" value="Genomic_DNA"/>
</dbReference>
<evidence type="ECO:0000313" key="2">
    <source>
        <dbReference type="Proteomes" id="UP001140096"/>
    </source>
</evidence>
<evidence type="ECO:0000313" key="1">
    <source>
        <dbReference type="EMBL" id="KAJ2806072.1"/>
    </source>
</evidence>
<protein>
    <submittedName>
        <fullName evidence="1">Uncharacterized protein</fullName>
    </submittedName>
</protein>